<reference evidence="1 2" key="1">
    <citation type="submission" date="2017-11" db="EMBL/GenBank/DDBJ databases">
        <title>De-novo sequencing of pomegranate (Punica granatum L.) genome.</title>
        <authorList>
            <person name="Akparov Z."/>
            <person name="Amiraslanov A."/>
            <person name="Hajiyeva S."/>
            <person name="Abbasov M."/>
            <person name="Kaur K."/>
            <person name="Hamwieh A."/>
            <person name="Solovyev V."/>
            <person name="Salamov A."/>
            <person name="Braich B."/>
            <person name="Kosarev P."/>
            <person name="Mahmoud A."/>
            <person name="Hajiyev E."/>
            <person name="Babayeva S."/>
            <person name="Izzatullayeva V."/>
            <person name="Mammadov A."/>
            <person name="Mammadov A."/>
            <person name="Sharifova S."/>
            <person name="Ojaghi J."/>
            <person name="Eynullazada K."/>
            <person name="Bayramov B."/>
            <person name="Abdulazimova A."/>
            <person name="Shahmuradov I."/>
        </authorList>
    </citation>
    <scope>NUCLEOTIDE SEQUENCE [LARGE SCALE GENOMIC DNA]</scope>
    <source>
        <strain evidence="2">cv. AG2017</strain>
        <tissue evidence="1">Leaf</tissue>
    </source>
</reference>
<dbReference type="Proteomes" id="UP000233551">
    <property type="component" value="Unassembled WGS sequence"/>
</dbReference>
<comment type="caution">
    <text evidence="1">The sequence shown here is derived from an EMBL/GenBank/DDBJ whole genome shotgun (WGS) entry which is preliminary data.</text>
</comment>
<evidence type="ECO:0000313" key="1">
    <source>
        <dbReference type="EMBL" id="PKI65052.1"/>
    </source>
</evidence>
<organism evidence="1 2">
    <name type="scientific">Punica granatum</name>
    <name type="common">Pomegranate</name>
    <dbReference type="NCBI Taxonomy" id="22663"/>
    <lineage>
        <taxon>Eukaryota</taxon>
        <taxon>Viridiplantae</taxon>
        <taxon>Streptophyta</taxon>
        <taxon>Embryophyta</taxon>
        <taxon>Tracheophyta</taxon>
        <taxon>Spermatophyta</taxon>
        <taxon>Magnoliopsida</taxon>
        <taxon>eudicotyledons</taxon>
        <taxon>Gunneridae</taxon>
        <taxon>Pentapetalae</taxon>
        <taxon>rosids</taxon>
        <taxon>malvids</taxon>
        <taxon>Myrtales</taxon>
        <taxon>Lythraceae</taxon>
        <taxon>Punica</taxon>
    </lineage>
</organism>
<gene>
    <name evidence="1" type="ORF">CRG98_014521</name>
</gene>
<sequence>MAKGLSGDSRVLKPCCSSTKTYSSAQPVFTLARTIFKDNQTHEWKQWSSKKHKFWPTFTIGEWQEWVARLEVYHNETWKRLEIHNFIQLTCHVP</sequence>
<protein>
    <submittedName>
        <fullName evidence="1">Uncharacterized protein</fullName>
    </submittedName>
</protein>
<dbReference type="EMBL" id="PGOL01000770">
    <property type="protein sequence ID" value="PKI65052.1"/>
    <property type="molecule type" value="Genomic_DNA"/>
</dbReference>
<name>A0A2I0K930_PUNGR</name>
<keyword evidence="2" id="KW-1185">Reference proteome</keyword>
<proteinExistence type="predicted"/>
<evidence type="ECO:0000313" key="2">
    <source>
        <dbReference type="Proteomes" id="UP000233551"/>
    </source>
</evidence>
<dbReference type="AlphaFoldDB" id="A0A2I0K930"/>
<accession>A0A2I0K930</accession>